<dbReference type="AlphaFoldDB" id="A0AAV9USK5"/>
<evidence type="ECO:0000313" key="3">
    <source>
        <dbReference type="Proteomes" id="UP001373714"/>
    </source>
</evidence>
<proteinExistence type="predicted"/>
<gene>
    <name evidence="2" type="ORF">TWF730_010660</name>
</gene>
<reference evidence="2 3" key="1">
    <citation type="submission" date="2019-10" db="EMBL/GenBank/DDBJ databases">
        <authorList>
            <person name="Palmer J.M."/>
        </authorList>
    </citation>
    <scope>NUCLEOTIDE SEQUENCE [LARGE SCALE GENOMIC DNA]</scope>
    <source>
        <strain evidence="2 3">TWF730</strain>
    </source>
</reference>
<sequence length="86" mass="9085">MPLVTSLQNPLTKSSQTPERKGGQSPPPETQSSKQTGVTSSGQTTTTDQRSVNQETLKRLPSNPVAPMDPTADAKTRKPSAPLDGL</sequence>
<evidence type="ECO:0000313" key="2">
    <source>
        <dbReference type="EMBL" id="KAK6346334.1"/>
    </source>
</evidence>
<feature type="compositionally biased region" description="Low complexity" evidence="1">
    <location>
        <begin position="30"/>
        <end position="49"/>
    </location>
</feature>
<protein>
    <submittedName>
        <fullName evidence="2">Uncharacterized protein</fullName>
    </submittedName>
</protein>
<organism evidence="2 3">
    <name type="scientific">Orbilia blumenaviensis</name>
    <dbReference type="NCBI Taxonomy" id="1796055"/>
    <lineage>
        <taxon>Eukaryota</taxon>
        <taxon>Fungi</taxon>
        <taxon>Dikarya</taxon>
        <taxon>Ascomycota</taxon>
        <taxon>Pezizomycotina</taxon>
        <taxon>Orbiliomycetes</taxon>
        <taxon>Orbiliales</taxon>
        <taxon>Orbiliaceae</taxon>
        <taxon>Orbilia</taxon>
    </lineage>
</organism>
<keyword evidence="3" id="KW-1185">Reference proteome</keyword>
<accession>A0AAV9USK5</accession>
<dbReference type="Proteomes" id="UP001373714">
    <property type="component" value="Unassembled WGS sequence"/>
</dbReference>
<evidence type="ECO:0000256" key="1">
    <source>
        <dbReference type="SAM" id="MobiDB-lite"/>
    </source>
</evidence>
<feature type="region of interest" description="Disordered" evidence="1">
    <location>
        <begin position="1"/>
        <end position="86"/>
    </location>
</feature>
<comment type="caution">
    <text evidence="2">The sequence shown here is derived from an EMBL/GenBank/DDBJ whole genome shotgun (WGS) entry which is preliminary data.</text>
</comment>
<name>A0AAV9USK5_9PEZI</name>
<dbReference type="EMBL" id="JAVHNS010000008">
    <property type="protein sequence ID" value="KAK6346334.1"/>
    <property type="molecule type" value="Genomic_DNA"/>
</dbReference>
<feature type="compositionally biased region" description="Polar residues" evidence="1">
    <location>
        <begin position="1"/>
        <end position="17"/>
    </location>
</feature>